<dbReference type="PANTHER" id="PTHR38123">
    <property type="entry name" value="CELL WALL SERINE-THREONINE-RICH GALACTOMANNOPROTEIN MP1 (AFU_ORTHOLOGUE AFUA_4G03240)"/>
    <property type="match status" value="1"/>
</dbReference>
<dbReference type="STRING" id="1531966.A0A0A1TJV5"/>
<gene>
    <name evidence="2" type="ORF">VHEMI06612</name>
</gene>
<dbReference type="OrthoDB" id="2422134at2759"/>
<accession>A0A0A1TJV5</accession>
<dbReference type="AlphaFoldDB" id="A0A0A1TJV5"/>
<evidence type="ECO:0000256" key="1">
    <source>
        <dbReference type="SAM" id="SignalP"/>
    </source>
</evidence>
<dbReference type="InterPro" id="IPR021054">
    <property type="entry name" value="Cell_wall_mannoprotein_1"/>
</dbReference>
<dbReference type="HOGENOM" id="CLU_108093_0_0_1"/>
<reference evidence="2 3" key="1">
    <citation type="journal article" date="2015" name="Genome Announc.">
        <title>Draft Genome Sequence and Gene Annotation of the Entomopathogenic Fungus Verticillium hemipterigenum.</title>
        <authorList>
            <person name="Horn F."/>
            <person name="Habel A."/>
            <person name="Scharf D.H."/>
            <person name="Dworschak J."/>
            <person name="Brakhage A.A."/>
            <person name="Guthke R."/>
            <person name="Hertweck C."/>
            <person name="Linde J."/>
        </authorList>
    </citation>
    <scope>NUCLEOTIDE SEQUENCE [LARGE SCALE GENOMIC DNA]</scope>
</reference>
<protein>
    <recommendedName>
        <fullName evidence="4">Cell wall galactomannoprotein</fullName>
    </recommendedName>
</protein>
<evidence type="ECO:0000313" key="2">
    <source>
        <dbReference type="EMBL" id="CEJ90858.1"/>
    </source>
</evidence>
<sequence length="183" mass="19233">MVSFKFAALLLASTVAAAPAAVASESIYDLCLKDIDNIDSNVRILIDQMKTYTAGIENTRAPLDTLAKVSEALASGVAHSALLPPLSHAQALGIIHHVNSTLTVDNPIAIDLVIAKRPEFQKTHLDVFLSPVFTGLLAGHESFTFNVGDKTPPDLYLTGLSVTSPISKAIAKGIAAYAGVPTQ</sequence>
<name>A0A0A1TJV5_9HYPO</name>
<proteinExistence type="predicted"/>
<feature type="chain" id="PRO_5001990308" description="Cell wall galactomannoprotein" evidence="1">
    <location>
        <begin position="18"/>
        <end position="183"/>
    </location>
</feature>
<organism evidence="2 3">
    <name type="scientific">[Torrubiella] hemipterigena</name>
    <dbReference type="NCBI Taxonomy" id="1531966"/>
    <lineage>
        <taxon>Eukaryota</taxon>
        <taxon>Fungi</taxon>
        <taxon>Dikarya</taxon>
        <taxon>Ascomycota</taxon>
        <taxon>Pezizomycotina</taxon>
        <taxon>Sordariomycetes</taxon>
        <taxon>Hypocreomycetidae</taxon>
        <taxon>Hypocreales</taxon>
        <taxon>Clavicipitaceae</taxon>
        <taxon>Clavicipitaceae incertae sedis</taxon>
        <taxon>'Torrubiella' clade</taxon>
    </lineage>
</organism>
<dbReference type="Pfam" id="PF12296">
    <property type="entry name" value="HsbA"/>
    <property type="match status" value="1"/>
</dbReference>
<dbReference type="EMBL" id="CDHN01000003">
    <property type="protein sequence ID" value="CEJ90858.1"/>
    <property type="molecule type" value="Genomic_DNA"/>
</dbReference>
<dbReference type="PANTHER" id="PTHR38123:SF1">
    <property type="entry name" value="HYDROPHOBIC SURFACE BINDING PROTEIN"/>
    <property type="match status" value="1"/>
</dbReference>
<keyword evidence="3" id="KW-1185">Reference proteome</keyword>
<evidence type="ECO:0000313" key="3">
    <source>
        <dbReference type="Proteomes" id="UP000039046"/>
    </source>
</evidence>
<dbReference type="Proteomes" id="UP000039046">
    <property type="component" value="Unassembled WGS sequence"/>
</dbReference>
<evidence type="ECO:0008006" key="4">
    <source>
        <dbReference type="Google" id="ProtNLM"/>
    </source>
</evidence>
<feature type="signal peptide" evidence="1">
    <location>
        <begin position="1"/>
        <end position="17"/>
    </location>
</feature>
<keyword evidence="1" id="KW-0732">Signal</keyword>
<dbReference type="GO" id="GO:0005576">
    <property type="term" value="C:extracellular region"/>
    <property type="evidence" value="ECO:0007669"/>
    <property type="project" value="TreeGrafter"/>
</dbReference>